<protein>
    <submittedName>
        <fullName evidence="1">Uncharacterized protein</fullName>
    </submittedName>
</protein>
<dbReference type="AlphaFoldDB" id="A0A1H5MGZ4"/>
<dbReference type="EMBL" id="FNTL01000005">
    <property type="protein sequence ID" value="SEE88574.1"/>
    <property type="molecule type" value="Genomic_DNA"/>
</dbReference>
<reference evidence="2" key="1">
    <citation type="submission" date="2016-10" db="EMBL/GenBank/DDBJ databases">
        <authorList>
            <person name="Varghese N."/>
        </authorList>
    </citation>
    <scope>NUCLEOTIDE SEQUENCE [LARGE SCALE GENOMIC DNA]</scope>
    <source>
        <strain evidence="2">DSM 44719</strain>
    </source>
</reference>
<organism evidence="1 2">
    <name type="scientific">Rhodococcus jostii</name>
    <dbReference type="NCBI Taxonomy" id="132919"/>
    <lineage>
        <taxon>Bacteria</taxon>
        <taxon>Bacillati</taxon>
        <taxon>Actinomycetota</taxon>
        <taxon>Actinomycetes</taxon>
        <taxon>Mycobacteriales</taxon>
        <taxon>Nocardiaceae</taxon>
        <taxon>Rhodococcus</taxon>
    </lineage>
</organism>
<gene>
    <name evidence="1" type="ORF">SAMN04490220_8979</name>
</gene>
<name>A0A1H5MGZ4_RHOJO</name>
<proteinExistence type="predicted"/>
<dbReference type="Proteomes" id="UP000183407">
    <property type="component" value="Unassembled WGS sequence"/>
</dbReference>
<sequence>MCIISRSLPGLISCESAVPRSDNGSVSSRSSAAEWALGQVHAVRDDPAARLELSARTYHGPVGSAPRHLPFRRSALSFMRWQLGRGVLAPLAAAPPGSPWWRAVNERLLRDGCEAVARSGGRGGTPSSHTIELWMCFVADPTARTWYRAHNASIAAAYLDHRDLADAESRPERFFLNVVLLRVLYAHALVAAPRLALGRLAALGPLLGDPRLSMTGIFLSLSRVLPDRYPLGDDVAAYVAAEHNIGEMLDYGLIGPRLQQLYEWSAGELGEPQLLDCICDGNPTYAWSHADREVWHQARPAVTIRAIRRFLPTDD</sequence>
<evidence type="ECO:0000313" key="1">
    <source>
        <dbReference type="EMBL" id="SEE88574.1"/>
    </source>
</evidence>
<evidence type="ECO:0000313" key="2">
    <source>
        <dbReference type="Proteomes" id="UP000183407"/>
    </source>
</evidence>
<accession>A0A1H5MGZ4</accession>